<evidence type="ECO:0000313" key="2">
    <source>
        <dbReference type="Proteomes" id="UP001139516"/>
    </source>
</evidence>
<keyword evidence="2" id="KW-1185">Reference proteome</keyword>
<proteinExistence type="predicted"/>
<dbReference type="Proteomes" id="UP001139516">
    <property type="component" value="Unassembled WGS sequence"/>
</dbReference>
<comment type="caution">
    <text evidence="1">The sequence shown here is derived from an EMBL/GenBank/DDBJ whole genome shotgun (WGS) entry which is preliminary data.</text>
</comment>
<dbReference type="RefSeq" id="WP_248669861.1">
    <property type="nucleotide sequence ID" value="NZ_JALPRX010000148.1"/>
</dbReference>
<protein>
    <submittedName>
        <fullName evidence="1">Uncharacterized protein</fullName>
    </submittedName>
</protein>
<evidence type="ECO:0000313" key="1">
    <source>
        <dbReference type="EMBL" id="MCK8787813.1"/>
    </source>
</evidence>
<reference evidence="1" key="1">
    <citation type="submission" date="2022-04" db="EMBL/GenBank/DDBJ databases">
        <title>Roseomonas acroporae sp. nov., isolated from coral Acropora digitifera.</title>
        <authorList>
            <person name="Sun H."/>
        </authorList>
    </citation>
    <scope>NUCLEOTIDE SEQUENCE</scope>
    <source>
        <strain evidence="1">NAR14</strain>
    </source>
</reference>
<accession>A0A9X2BWH9</accession>
<sequence>MRRLLIIMLVAAGLGLGAAVVWQQDHRTLSAEVEGQIKAGIERAALIGFRATAAVRCGHRDMRWFDLVGTAAVNEFDGVAAQAGGQSVRVYERLKGAMTASWQIAEEVFPLPNRDEARCAAFVTADELARLDALAERTSGSR</sequence>
<name>A0A9X2BWH9_9PROT</name>
<gene>
    <name evidence="1" type="ORF">M0638_25995</name>
</gene>
<organism evidence="1 2">
    <name type="scientific">Roseomonas acroporae</name>
    <dbReference type="NCBI Taxonomy" id="2937791"/>
    <lineage>
        <taxon>Bacteria</taxon>
        <taxon>Pseudomonadati</taxon>
        <taxon>Pseudomonadota</taxon>
        <taxon>Alphaproteobacteria</taxon>
        <taxon>Acetobacterales</taxon>
        <taxon>Roseomonadaceae</taxon>
        <taxon>Roseomonas</taxon>
    </lineage>
</organism>
<dbReference type="EMBL" id="JALPRX010000148">
    <property type="protein sequence ID" value="MCK8787813.1"/>
    <property type="molecule type" value="Genomic_DNA"/>
</dbReference>
<dbReference type="AlphaFoldDB" id="A0A9X2BWH9"/>